<sequence length="96" mass="10845">MHPCRFGTNNRASAACEAAEKAKANKYRGLGFEYEFVLFGVETLGPWGPSARRLFKETAKRLVDITGDRRAGLDLGQRIIVAIQREERCQYLRNLA</sequence>
<evidence type="ECO:0000313" key="2">
    <source>
        <dbReference type="Proteomes" id="UP000053240"/>
    </source>
</evidence>
<name>A0A0N1PIJ7_PAPMA</name>
<reference evidence="1 2" key="1">
    <citation type="journal article" date="2015" name="Nat. Commun.">
        <title>Outbred genome sequencing and CRISPR/Cas9 gene editing in butterflies.</title>
        <authorList>
            <person name="Li X."/>
            <person name="Fan D."/>
            <person name="Zhang W."/>
            <person name="Liu G."/>
            <person name="Zhang L."/>
            <person name="Zhao L."/>
            <person name="Fang X."/>
            <person name="Chen L."/>
            <person name="Dong Y."/>
            <person name="Chen Y."/>
            <person name="Ding Y."/>
            <person name="Zhao R."/>
            <person name="Feng M."/>
            <person name="Zhu Y."/>
            <person name="Feng Y."/>
            <person name="Jiang X."/>
            <person name="Zhu D."/>
            <person name="Xiang H."/>
            <person name="Feng X."/>
            <person name="Li S."/>
            <person name="Wang J."/>
            <person name="Zhang G."/>
            <person name="Kronforst M.R."/>
            <person name="Wang W."/>
        </authorList>
    </citation>
    <scope>NUCLEOTIDE SEQUENCE [LARGE SCALE GENOMIC DNA]</scope>
    <source>
        <strain evidence="1">Ya'a_city_454_Pm</strain>
        <tissue evidence="1">Whole body</tissue>
    </source>
</reference>
<protein>
    <submittedName>
        <fullName evidence="1">Uncharacterized protein</fullName>
    </submittedName>
</protein>
<dbReference type="EMBL" id="KQ459680">
    <property type="protein sequence ID" value="KPJ20467.1"/>
    <property type="molecule type" value="Genomic_DNA"/>
</dbReference>
<proteinExistence type="predicted"/>
<accession>A0A0N1PIJ7</accession>
<organism evidence="1 2">
    <name type="scientific">Papilio machaon</name>
    <name type="common">Old World swallowtail butterfly</name>
    <dbReference type="NCBI Taxonomy" id="76193"/>
    <lineage>
        <taxon>Eukaryota</taxon>
        <taxon>Metazoa</taxon>
        <taxon>Ecdysozoa</taxon>
        <taxon>Arthropoda</taxon>
        <taxon>Hexapoda</taxon>
        <taxon>Insecta</taxon>
        <taxon>Pterygota</taxon>
        <taxon>Neoptera</taxon>
        <taxon>Endopterygota</taxon>
        <taxon>Lepidoptera</taxon>
        <taxon>Glossata</taxon>
        <taxon>Ditrysia</taxon>
        <taxon>Papilionoidea</taxon>
        <taxon>Papilionidae</taxon>
        <taxon>Papilioninae</taxon>
        <taxon>Papilio</taxon>
    </lineage>
</organism>
<gene>
    <name evidence="1" type="ORF">RR48_02051</name>
</gene>
<dbReference type="Proteomes" id="UP000053240">
    <property type="component" value="Unassembled WGS sequence"/>
</dbReference>
<dbReference type="AlphaFoldDB" id="A0A0N1PIJ7"/>
<dbReference type="InParanoid" id="A0A0N1PIJ7"/>
<evidence type="ECO:0000313" key="1">
    <source>
        <dbReference type="EMBL" id="KPJ20467.1"/>
    </source>
</evidence>
<keyword evidence="2" id="KW-1185">Reference proteome</keyword>